<comment type="caution">
    <text evidence="2">The sequence shown here is derived from an EMBL/GenBank/DDBJ whole genome shotgun (WGS) entry which is preliminary data.</text>
</comment>
<proteinExistence type="predicted"/>
<accession>A0ABV8A2R0</accession>
<protein>
    <recommendedName>
        <fullName evidence="4">Porin domain-containing protein</fullName>
    </recommendedName>
</protein>
<dbReference type="EMBL" id="JBHRYR010000004">
    <property type="protein sequence ID" value="MFC3853873.1"/>
    <property type="molecule type" value="Genomic_DNA"/>
</dbReference>
<name>A0ABV8A2R0_9GAMM</name>
<evidence type="ECO:0000313" key="3">
    <source>
        <dbReference type="Proteomes" id="UP001595617"/>
    </source>
</evidence>
<evidence type="ECO:0008006" key="4">
    <source>
        <dbReference type="Google" id="ProtNLM"/>
    </source>
</evidence>
<evidence type="ECO:0000313" key="2">
    <source>
        <dbReference type="EMBL" id="MFC3853873.1"/>
    </source>
</evidence>
<gene>
    <name evidence="2" type="ORF">ACFOOG_13595</name>
</gene>
<feature type="signal peptide" evidence="1">
    <location>
        <begin position="1"/>
        <end position="25"/>
    </location>
</feature>
<organism evidence="2 3">
    <name type="scientific">Saccharospirillum mangrovi</name>
    <dbReference type="NCBI Taxonomy" id="2161747"/>
    <lineage>
        <taxon>Bacteria</taxon>
        <taxon>Pseudomonadati</taxon>
        <taxon>Pseudomonadota</taxon>
        <taxon>Gammaproteobacteria</taxon>
        <taxon>Oceanospirillales</taxon>
        <taxon>Saccharospirillaceae</taxon>
        <taxon>Saccharospirillum</taxon>
    </lineage>
</organism>
<evidence type="ECO:0000256" key="1">
    <source>
        <dbReference type="SAM" id="SignalP"/>
    </source>
</evidence>
<keyword evidence="1" id="KW-0732">Signal</keyword>
<dbReference type="Proteomes" id="UP001595617">
    <property type="component" value="Unassembled WGS sequence"/>
</dbReference>
<dbReference type="RefSeq" id="WP_380697553.1">
    <property type="nucleotide sequence ID" value="NZ_JBHRYR010000004.1"/>
</dbReference>
<feature type="chain" id="PRO_5045652455" description="Porin domain-containing protein" evidence="1">
    <location>
        <begin position="26"/>
        <end position="379"/>
    </location>
</feature>
<reference evidence="3" key="1">
    <citation type="journal article" date="2019" name="Int. J. Syst. Evol. Microbiol.">
        <title>The Global Catalogue of Microorganisms (GCM) 10K type strain sequencing project: providing services to taxonomists for standard genome sequencing and annotation.</title>
        <authorList>
            <consortium name="The Broad Institute Genomics Platform"/>
            <consortium name="The Broad Institute Genome Sequencing Center for Infectious Disease"/>
            <person name="Wu L."/>
            <person name="Ma J."/>
        </authorList>
    </citation>
    <scope>NUCLEOTIDE SEQUENCE [LARGE SCALE GENOMIC DNA]</scope>
    <source>
        <strain evidence="3">IBRC 10765</strain>
    </source>
</reference>
<sequence length="379" mass="39422">MKAFKLASGFAVSALTLAIAGTAVAEATTEMSYTGSVRVQTVFDLEAESRENQLPGYAAADEDWYNFNITTTVKHGPMSGKIRVGIHEDEKAGGSGWSPTSVTNDKNNGYVRVFDLRVDEGAVSFGQIGDIADTVGKLEGLTDFDTAAETALDAGLGVKSAARYTVADLGLKVQAEGNDVADFGFAAAVHQDLGVAQVWADFQYREPDGGNSDVDAITGLGVAVEASPIDALTIEGAFRNNSGADDSAWAAKATFAVSDTISVYGQVASISTENERMAVRAGGSAAFAPITVEGWFATDLTEDAEDTRVFGKVSYAEGAIGAYGEAKMGLGEGQGLEAEVGGSYTTESGVKYGAEYAMGDVADEDSEASKATVYAEYSF</sequence>
<keyword evidence="3" id="KW-1185">Reference proteome</keyword>